<reference evidence="1" key="1">
    <citation type="journal article" date="2022" name="bioRxiv">
        <title>Sequencing and chromosome-scale assembly of the giantPleurodeles waltlgenome.</title>
        <authorList>
            <person name="Brown T."/>
            <person name="Elewa A."/>
            <person name="Iarovenko S."/>
            <person name="Subramanian E."/>
            <person name="Araus A.J."/>
            <person name="Petzold A."/>
            <person name="Susuki M."/>
            <person name="Suzuki K.-i.T."/>
            <person name="Hayashi T."/>
            <person name="Toyoda A."/>
            <person name="Oliveira C."/>
            <person name="Osipova E."/>
            <person name="Leigh N.D."/>
            <person name="Simon A."/>
            <person name="Yun M.H."/>
        </authorList>
    </citation>
    <scope>NUCLEOTIDE SEQUENCE</scope>
    <source>
        <strain evidence="1">20211129_DDA</strain>
        <tissue evidence="1">Liver</tissue>
    </source>
</reference>
<protein>
    <submittedName>
        <fullName evidence="1">Uncharacterized protein</fullName>
    </submittedName>
</protein>
<accession>A0AAV7NPJ5</accession>
<name>A0AAV7NPJ5_PLEWA</name>
<dbReference type="Proteomes" id="UP001066276">
    <property type="component" value="Chromosome 8"/>
</dbReference>
<keyword evidence="2" id="KW-1185">Reference proteome</keyword>
<sequence length="68" mass="7627">MDATRAGNDRHIAAIAQQETAWHSSVRSAVSCPQVHLASASKPQNAAFRISRRFFVSFLLRLEFLDIQ</sequence>
<proteinExistence type="predicted"/>
<organism evidence="1 2">
    <name type="scientific">Pleurodeles waltl</name>
    <name type="common">Iberian ribbed newt</name>
    <dbReference type="NCBI Taxonomy" id="8319"/>
    <lineage>
        <taxon>Eukaryota</taxon>
        <taxon>Metazoa</taxon>
        <taxon>Chordata</taxon>
        <taxon>Craniata</taxon>
        <taxon>Vertebrata</taxon>
        <taxon>Euteleostomi</taxon>
        <taxon>Amphibia</taxon>
        <taxon>Batrachia</taxon>
        <taxon>Caudata</taxon>
        <taxon>Salamandroidea</taxon>
        <taxon>Salamandridae</taxon>
        <taxon>Pleurodelinae</taxon>
        <taxon>Pleurodeles</taxon>
    </lineage>
</organism>
<gene>
    <name evidence="1" type="ORF">NDU88_006206</name>
</gene>
<evidence type="ECO:0000313" key="1">
    <source>
        <dbReference type="EMBL" id="KAJ1118011.1"/>
    </source>
</evidence>
<dbReference type="AlphaFoldDB" id="A0AAV7NPJ5"/>
<evidence type="ECO:0000313" key="2">
    <source>
        <dbReference type="Proteomes" id="UP001066276"/>
    </source>
</evidence>
<comment type="caution">
    <text evidence="1">The sequence shown here is derived from an EMBL/GenBank/DDBJ whole genome shotgun (WGS) entry which is preliminary data.</text>
</comment>
<dbReference type="EMBL" id="JANPWB010000012">
    <property type="protein sequence ID" value="KAJ1118011.1"/>
    <property type="molecule type" value="Genomic_DNA"/>
</dbReference>